<protein>
    <recommendedName>
        <fullName evidence="4">Bacteriocin-protection protein, YdeI/OmpD-associated family</fullName>
    </recommendedName>
</protein>
<feature type="compositionally biased region" description="Low complexity" evidence="1">
    <location>
        <begin position="234"/>
        <end position="248"/>
    </location>
</feature>
<organism evidence="2 3">
    <name type="scientific">Microbacterium oryzae</name>
    <dbReference type="NCBI Taxonomy" id="743009"/>
    <lineage>
        <taxon>Bacteria</taxon>
        <taxon>Bacillati</taxon>
        <taxon>Actinomycetota</taxon>
        <taxon>Actinomycetes</taxon>
        <taxon>Micrococcales</taxon>
        <taxon>Microbacteriaceae</taxon>
        <taxon>Microbacterium</taxon>
    </lineage>
</organism>
<dbReference type="EMBL" id="CP032550">
    <property type="protein sequence ID" value="QGU28937.1"/>
    <property type="molecule type" value="Genomic_DNA"/>
</dbReference>
<evidence type="ECO:0000313" key="2">
    <source>
        <dbReference type="EMBL" id="QGU28937.1"/>
    </source>
</evidence>
<feature type="region of interest" description="Disordered" evidence="1">
    <location>
        <begin position="204"/>
        <end position="248"/>
    </location>
</feature>
<accession>A0A6I6E821</accession>
<feature type="region of interest" description="Disordered" evidence="1">
    <location>
        <begin position="1"/>
        <end position="40"/>
    </location>
</feature>
<evidence type="ECO:0000256" key="1">
    <source>
        <dbReference type="SAM" id="MobiDB-lite"/>
    </source>
</evidence>
<feature type="compositionally biased region" description="Basic and acidic residues" evidence="1">
    <location>
        <begin position="204"/>
        <end position="215"/>
    </location>
</feature>
<dbReference type="OrthoDB" id="9796999at2"/>
<name>A0A6I6E821_9MICO</name>
<evidence type="ECO:0000313" key="3">
    <source>
        <dbReference type="Proteomes" id="UP000422989"/>
    </source>
</evidence>
<gene>
    <name evidence="2" type="ORF">D7D94_11850</name>
</gene>
<dbReference type="Proteomes" id="UP000422989">
    <property type="component" value="Chromosome"/>
</dbReference>
<dbReference type="Pfam" id="PF13376">
    <property type="entry name" value="OmdA"/>
    <property type="match status" value="1"/>
</dbReference>
<feature type="compositionally biased region" description="Pro residues" evidence="1">
    <location>
        <begin position="1"/>
        <end position="10"/>
    </location>
</feature>
<keyword evidence="3" id="KW-1185">Reference proteome</keyword>
<proteinExistence type="predicted"/>
<sequence>MSSSCHPPPTSRAAIRDVGAPCHPGRVTTQEPGTAGGTDERPAIFFRDAAEFRAWLERNHDTATELWMGLRLAHVPDRGLTWGDAVLEALCFGWIDSVSQRIDDDSRRQRWTPRKRGSTWSKVNIAHVERLLAEGRMHPAGVAAFERRREDRSGTYSHENPESELTPPLQALIDASPGATGFLAEAAPGYCKAVRHWIMSAKQEATRERRTRQLVEDSEAGRLVPPQRPGTTPAWLARAAAAAAEAPR</sequence>
<reference evidence="2 3" key="1">
    <citation type="submission" date="2018-09" db="EMBL/GenBank/DDBJ databases">
        <title>Whole genome sequencing of Microbacterium oryzae strain MB-10T.</title>
        <authorList>
            <person name="Das S.K."/>
        </authorList>
    </citation>
    <scope>NUCLEOTIDE SEQUENCE [LARGE SCALE GENOMIC DNA]</scope>
    <source>
        <strain evidence="2 3">MB-10</strain>
    </source>
</reference>
<dbReference type="AlphaFoldDB" id="A0A6I6E821"/>
<evidence type="ECO:0008006" key="4">
    <source>
        <dbReference type="Google" id="ProtNLM"/>
    </source>
</evidence>
<dbReference type="KEGG" id="moj:D7D94_11850"/>